<evidence type="ECO:0000256" key="1">
    <source>
        <dbReference type="ARBA" id="ARBA00001974"/>
    </source>
</evidence>
<keyword evidence="7" id="KW-0712">Selenocysteine</keyword>
<dbReference type="GO" id="GO:0050660">
    <property type="term" value="F:flavin adenine dinucleotide binding"/>
    <property type="evidence" value="ECO:0007669"/>
    <property type="project" value="InterPro"/>
</dbReference>
<dbReference type="GO" id="GO:0034599">
    <property type="term" value="P:cellular response to oxidative stress"/>
    <property type="evidence" value="ECO:0007669"/>
    <property type="project" value="TreeGrafter"/>
</dbReference>
<reference evidence="13" key="1">
    <citation type="submission" date="2021-02" db="EMBL/GenBank/DDBJ databases">
        <authorList>
            <person name="Dougan E. K."/>
            <person name="Rhodes N."/>
            <person name="Thang M."/>
            <person name="Chan C."/>
        </authorList>
    </citation>
    <scope>NUCLEOTIDE SEQUENCE</scope>
</reference>
<accession>A0A812MM21</accession>
<dbReference type="GO" id="GO:0004791">
    <property type="term" value="F:thioredoxin-disulfide reductase (NADPH) activity"/>
    <property type="evidence" value="ECO:0007669"/>
    <property type="project" value="UniProtKB-EC"/>
</dbReference>
<dbReference type="Gene3D" id="3.30.390.30">
    <property type="match status" value="1"/>
</dbReference>
<dbReference type="Pfam" id="PF07992">
    <property type="entry name" value="Pyr_redox_2"/>
    <property type="match status" value="1"/>
</dbReference>
<evidence type="ECO:0000256" key="4">
    <source>
        <dbReference type="ARBA" id="ARBA00022630"/>
    </source>
</evidence>
<dbReference type="InterPro" id="IPR016156">
    <property type="entry name" value="FAD/NAD-linked_Rdtase_dimer_sf"/>
</dbReference>
<organism evidence="13 14">
    <name type="scientific">Symbiodinium natans</name>
    <dbReference type="NCBI Taxonomy" id="878477"/>
    <lineage>
        <taxon>Eukaryota</taxon>
        <taxon>Sar</taxon>
        <taxon>Alveolata</taxon>
        <taxon>Dinophyceae</taxon>
        <taxon>Suessiales</taxon>
        <taxon>Symbiodiniaceae</taxon>
        <taxon>Symbiodinium</taxon>
    </lineage>
</organism>
<dbReference type="InterPro" id="IPR036188">
    <property type="entry name" value="FAD/NAD-bd_sf"/>
</dbReference>
<dbReference type="InterPro" id="IPR004099">
    <property type="entry name" value="Pyr_nucl-diS_OxRdtase_dimer"/>
</dbReference>
<dbReference type="PANTHER" id="PTHR42737">
    <property type="entry name" value="GLUTATHIONE REDUCTASE"/>
    <property type="match status" value="1"/>
</dbReference>
<dbReference type="NCBIfam" id="TIGR01438">
    <property type="entry name" value="TGR"/>
    <property type="match status" value="1"/>
</dbReference>
<dbReference type="InterPro" id="IPR006338">
    <property type="entry name" value="Thioredoxin/glutathione_Rdtase"/>
</dbReference>
<dbReference type="PRINTS" id="PR00411">
    <property type="entry name" value="PNDRDTASEI"/>
</dbReference>
<dbReference type="EMBL" id="CAJNDS010001657">
    <property type="protein sequence ID" value="CAE7270679.1"/>
    <property type="molecule type" value="Genomic_DNA"/>
</dbReference>
<evidence type="ECO:0000256" key="9">
    <source>
        <dbReference type="ARBA" id="ARBA00023157"/>
    </source>
</evidence>
<keyword evidence="5" id="KW-0274">FAD</keyword>
<feature type="domain" description="Pyridine nucleotide-disulphide oxidoreductase dimerisation" evidence="11">
    <location>
        <begin position="262"/>
        <end position="375"/>
    </location>
</feature>
<evidence type="ECO:0000259" key="11">
    <source>
        <dbReference type="Pfam" id="PF02852"/>
    </source>
</evidence>
<dbReference type="GO" id="GO:0005829">
    <property type="term" value="C:cytosol"/>
    <property type="evidence" value="ECO:0007669"/>
    <property type="project" value="TreeGrafter"/>
</dbReference>
<keyword evidence="14" id="KW-1185">Reference proteome</keyword>
<comment type="caution">
    <text evidence="13">The sequence shown here is derived from an EMBL/GenBank/DDBJ whole genome shotgun (WGS) entry which is preliminary data.</text>
</comment>
<dbReference type="SUPFAM" id="SSF51905">
    <property type="entry name" value="FAD/NAD(P)-binding domain"/>
    <property type="match status" value="1"/>
</dbReference>
<dbReference type="GO" id="GO:0006749">
    <property type="term" value="P:glutathione metabolic process"/>
    <property type="evidence" value="ECO:0007669"/>
    <property type="project" value="TreeGrafter"/>
</dbReference>
<comment type="similarity">
    <text evidence="2">Belongs to the class-I pyridine nucleotide-disulfide oxidoreductase family.</text>
</comment>
<sequence length="391" mass="42922">MVNQVNDYIKSLNWGSKTDLRSKNIKYYNSFATFKDAHTISLDNGKGKKEEVSAKYILIACGGRPTYGDVPGVKECCISSDDIFWTKKAPGKTLVIGASYIALECAGFIAGFGFDVTVMVRSILLRGFDQDIADMIGAYMQKHGVNFAREMVPSKYEKTADGKVKVFVKDKEYGVFDTVLVAIGRTGCAGQLNVEAAGLSYNPKTGKLDVNDNDQTSVPNIFAIGDVCEGKPELTPVAIQAGRMLTRRLFAESTKKMDYTDIATTVFTPIEYGCVGYSEDEAKEKIGKSRIKVYHCTAQPLEWNLNSERKDDMGYMKLIVDKDEKEKVVGVHILGPNAGEIIQGLSVAIRCGVTKEHFDDCVGIHPTYAESYTTMTEEKTENSALPTKGGC</sequence>
<gene>
    <name evidence="13" type="primary">TXNRD3</name>
    <name evidence="13" type="ORF">SNAT2548_LOCUS14363</name>
</gene>
<dbReference type="InterPro" id="IPR046952">
    <property type="entry name" value="GSHR/TRXR-like"/>
</dbReference>
<dbReference type="Gene3D" id="3.50.50.60">
    <property type="entry name" value="FAD/NAD(P)-binding domain"/>
    <property type="match status" value="2"/>
</dbReference>
<dbReference type="GO" id="GO:0005739">
    <property type="term" value="C:mitochondrion"/>
    <property type="evidence" value="ECO:0007669"/>
    <property type="project" value="TreeGrafter"/>
</dbReference>
<dbReference type="Pfam" id="PF02852">
    <property type="entry name" value="Pyr_redox_dim"/>
    <property type="match status" value="1"/>
</dbReference>
<dbReference type="EC" id="1.8.1.9" evidence="3"/>
<dbReference type="FunFam" id="3.50.50.60:FF:000012">
    <property type="entry name" value="Thioredoxin reductase 1, cytoplasmic"/>
    <property type="match status" value="1"/>
</dbReference>
<dbReference type="SUPFAM" id="SSF55424">
    <property type="entry name" value="FAD/NAD-linked reductases, dimerisation (C-terminal) domain"/>
    <property type="match status" value="1"/>
</dbReference>
<keyword evidence="4" id="KW-0285">Flavoprotein</keyword>
<evidence type="ECO:0000256" key="3">
    <source>
        <dbReference type="ARBA" id="ARBA00012610"/>
    </source>
</evidence>
<evidence type="ECO:0000259" key="12">
    <source>
        <dbReference type="Pfam" id="PF07992"/>
    </source>
</evidence>
<name>A0A812MM21_9DINO</name>
<dbReference type="PANTHER" id="PTHR42737:SF8">
    <property type="entry name" value="THIOREDOXIN-DISULFIDE REDUCTASE"/>
    <property type="match status" value="1"/>
</dbReference>
<dbReference type="Proteomes" id="UP000604046">
    <property type="component" value="Unassembled WGS sequence"/>
</dbReference>
<dbReference type="OrthoDB" id="5956163at2759"/>
<feature type="domain" description="FAD/NAD(P)-binding" evidence="12">
    <location>
        <begin position="23"/>
        <end position="242"/>
    </location>
</feature>
<dbReference type="GO" id="GO:0004362">
    <property type="term" value="F:glutathione-disulfide reductase (NADPH) activity"/>
    <property type="evidence" value="ECO:0007669"/>
    <property type="project" value="TreeGrafter"/>
</dbReference>
<keyword evidence="9" id="KW-1015">Disulfide bond</keyword>
<keyword evidence="6" id="KW-0521">NADP</keyword>
<evidence type="ECO:0000256" key="10">
    <source>
        <dbReference type="ARBA" id="ARBA00023284"/>
    </source>
</evidence>
<dbReference type="AlphaFoldDB" id="A0A812MM21"/>
<proteinExistence type="inferred from homology"/>
<dbReference type="InterPro" id="IPR023753">
    <property type="entry name" value="FAD/NAD-binding_dom"/>
</dbReference>
<keyword evidence="8" id="KW-0560">Oxidoreductase</keyword>
<evidence type="ECO:0000256" key="2">
    <source>
        <dbReference type="ARBA" id="ARBA00007532"/>
    </source>
</evidence>
<evidence type="ECO:0000313" key="13">
    <source>
        <dbReference type="EMBL" id="CAE7270679.1"/>
    </source>
</evidence>
<dbReference type="PRINTS" id="PR00368">
    <property type="entry name" value="FADPNR"/>
</dbReference>
<keyword evidence="10" id="KW-0676">Redox-active center</keyword>
<comment type="cofactor">
    <cofactor evidence="1">
        <name>FAD</name>
        <dbReference type="ChEBI" id="CHEBI:57692"/>
    </cofactor>
</comment>
<evidence type="ECO:0000256" key="5">
    <source>
        <dbReference type="ARBA" id="ARBA00022827"/>
    </source>
</evidence>
<protein>
    <recommendedName>
        <fullName evidence="3">thioredoxin-disulfide reductase (NADPH)</fullName>
        <ecNumber evidence="3">1.8.1.9</ecNumber>
    </recommendedName>
</protein>
<dbReference type="GO" id="GO:0045454">
    <property type="term" value="P:cell redox homeostasis"/>
    <property type="evidence" value="ECO:0007669"/>
    <property type="project" value="InterPro"/>
</dbReference>
<evidence type="ECO:0000256" key="8">
    <source>
        <dbReference type="ARBA" id="ARBA00023002"/>
    </source>
</evidence>
<evidence type="ECO:0000256" key="7">
    <source>
        <dbReference type="ARBA" id="ARBA00022933"/>
    </source>
</evidence>
<evidence type="ECO:0000256" key="6">
    <source>
        <dbReference type="ARBA" id="ARBA00022857"/>
    </source>
</evidence>
<evidence type="ECO:0000313" key="14">
    <source>
        <dbReference type="Proteomes" id="UP000604046"/>
    </source>
</evidence>